<organism evidence="7 8">
    <name type="scientific">Paragonimus skrjabini miyazakii</name>
    <dbReference type="NCBI Taxonomy" id="59628"/>
    <lineage>
        <taxon>Eukaryota</taxon>
        <taxon>Metazoa</taxon>
        <taxon>Spiralia</taxon>
        <taxon>Lophotrochozoa</taxon>
        <taxon>Platyhelminthes</taxon>
        <taxon>Trematoda</taxon>
        <taxon>Digenea</taxon>
        <taxon>Plagiorchiida</taxon>
        <taxon>Troglotremata</taxon>
        <taxon>Troglotrematidae</taxon>
        <taxon>Paragonimus</taxon>
    </lineage>
</organism>
<evidence type="ECO:0000256" key="4">
    <source>
        <dbReference type="ARBA" id="ARBA00022833"/>
    </source>
</evidence>
<evidence type="ECO:0000313" key="8">
    <source>
        <dbReference type="Proteomes" id="UP000822476"/>
    </source>
</evidence>
<evidence type="ECO:0000256" key="1">
    <source>
        <dbReference type="ARBA" id="ARBA00022723"/>
    </source>
</evidence>
<dbReference type="EMBL" id="JTDE01001716">
    <property type="protein sequence ID" value="KAF7258450.1"/>
    <property type="molecule type" value="Genomic_DNA"/>
</dbReference>
<feature type="zinc finger region" description="C3H1-type" evidence="5">
    <location>
        <begin position="144"/>
        <end position="174"/>
    </location>
</feature>
<dbReference type="PROSITE" id="PS50103">
    <property type="entry name" value="ZF_C3H1"/>
    <property type="match status" value="2"/>
</dbReference>
<keyword evidence="8" id="KW-1185">Reference proteome</keyword>
<evidence type="ECO:0000259" key="6">
    <source>
        <dbReference type="PROSITE" id="PS50103"/>
    </source>
</evidence>
<keyword evidence="1 5" id="KW-0479">Metal-binding</keyword>
<sequence length="296" mass="34338">MGMKEVFEENSLNEKLDLQIRTAASPLFDFKPSSTSTDFHTPCDASTPQFSHQNTAIQTALFRLLGRIKPEGCCSSSLSGSQKTVMSTVDTIFMELHPGQHKNRYQGLPSNTGFENLLRHNHRFPTFLPDCSVMQHRKSFDDRRYKTELCNRYMTNFVEGCVYGSRCRFAHGLTELRISFQHVRYKTELCFGFHKLGHCAYGRRCTFIHDESVEKLSAIRLLNRLLQTYRQMHPNSSEICFIDLIEFGLVLPGSVNHRYLPNELTYPYDSRRAEDVLTSPFMKLLCLVWNEHFDLR</sequence>
<name>A0A8S9YYY1_9TREM</name>
<comment type="caution">
    <text evidence="7">The sequence shown here is derived from an EMBL/GenBank/DDBJ whole genome shotgun (WGS) entry which is preliminary data.</text>
</comment>
<dbReference type="SUPFAM" id="SSF90229">
    <property type="entry name" value="CCCH zinc finger"/>
    <property type="match status" value="2"/>
</dbReference>
<feature type="domain" description="C3H1-type" evidence="6">
    <location>
        <begin position="184"/>
        <end position="212"/>
    </location>
</feature>
<dbReference type="InterPro" id="IPR036855">
    <property type="entry name" value="Znf_CCCH_sf"/>
</dbReference>
<keyword evidence="2" id="KW-0677">Repeat</keyword>
<feature type="zinc finger region" description="C3H1-type" evidence="5">
    <location>
        <begin position="184"/>
        <end position="212"/>
    </location>
</feature>
<accession>A0A8S9YYY1</accession>
<reference evidence="7" key="1">
    <citation type="submission" date="2019-07" db="EMBL/GenBank/DDBJ databases">
        <title>Annotation for the trematode Paragonimus miyazaki's.</title>
        <authorList>
            <person name="Choi Y.-J."/>
        </authorList>
    </citation>
    <scope>NUCLEOTIDE SEQUENCE</scope>
    <source>
        <strain evidence="7">Japan</strain>
    </source>
</reference>
<dbReference type="InterPro" id="IPR045877">
    <property type="entry name" value="ZFP36-like"/>
</dbReference>
<dbReference type="PANTHER" id="PTHR12547:SF53">
    <property type="entry name" value="MRNA DECAY ACTIVATOR PROTEIN ZFP36L1"/>
    <property type="match status" value="1"/>
</dbReference>
<evidence type="ECO:0000256" key="3">
    <source>
        <dbReference type="ARBA" id="ARBA00022771"/>
    </source>
</evidence>
<dbReference type="OrthoDB" id="410307at2759"/>
<dbReference type="GO" id="GO:0003729">
    <property type="term" value="F:mRNA binding"/>
    <property type="evidence" value="ECO:0007669"/>
    <property type="project" value="InterPro"/>
</dbReference>
<dbReference type="Pfam" id="PF00642">
    <property type="entry name" value="zf-CCCH"/>
    <property type="match status" value="2"/>
</dbReference>
<evidence type="ECO:0000313" key="7">
    <source>
        <dbReference type="EMBL" id="KAF7258450.1"/>
    </source>
</evidence>
<dbReference type="Gene3D" id="4.10.1000.10">
    <property type="entry name" value="Zinc finger, CCCH-type"/>
    <property type="match status" value="2"/>
</dbReference>
<evidence type="ECO:0000256" key="2">
    <source>
        <dbReference type="ARBA" id="ARBA00022737"/>
    </source>
</evidence>
<feature type="domain" description="C3H1-type" evidence="6">
    <location>
        <begin position="144"/>
        <end position="174"/>
    </location>
</feature>
<dbReference type="AlphaFoldDB" id="A0A8S9YYY1"/>
<gene>
    <name evidence="7" type="ORF">EG68_04194</name>
</gene>
<dbReference type="PANTHER" id="PTHR12547">
    <property type="entry name" value="CCCH ZINC FINGER/TIS11-RELATED"/>
    <property type="match status" value="1"/>
</dbReference>
<dbReference type="FunFam" id="4.10.1000.10:FF:000001">
    <property type="entry name" value="zinc finger CCCH domain-containing protein 15-like"/>
    <property type="match status" value="1"/>
</dbReference>
<keyword evidence="4 5" id="KW-0862">Zinc</keyword>
<dbReference type="SMART" id="SM00356">
    <property type="entry name" value="ZnF_C3H1"/>
    <property type="match status" value="2"/>
</dbReference>
<keyword evidence="3 5" id="KW-0863">Zinc-finger</keyword>
<dbReference type="Proteomes" id="UP000822476">
    <property type="component" value="Unassembled WGS sequence"/>
</dbReference>
<dbReference type="InterPro" id="IPR000571">
    <property type="entry name" value="Znf_CCCH"/>
</dbReference>
<proteinExistence type="predicted"/>
<dbReference type="GO" id="GO:0008270">
    <property type="term" value="F:zinc ion binding"/>
    <property type="evidence" value="ECO:0007669"/>
    <property type="project" value="UniProtKB-KW"/>
</dbReference>
<protein>
    <recommendedName>
        <fullName evidence="6">C3H1-type domain-containing protein</fullName>
    </recommendedName>
</protein>
<evidence type="ECO:0000256" key="5">
    <source>
        <dbReference type="PROSITE-ProRule" id="PRU00723"/>
    </source>
</evidence>